<evidence type="ECO:0000256" key="1">
    <source>
        <dbReference type="SAM" id="SignalP"/>
    </source>
</evidence>
<reference evidence="3" key="1">
    <citation type="submission" date="2016-10" db="EMBL/GenBank/DDBJ databases">
        <authorList>
            <person name="Varghese N."/>
            <person name="Submissions S."/>
        </authorList>
    </citation>
    <scope>NUCLEOTIDE SEQUENCE [LARGE SCALE GENOMIC DNA]</scope>
    <source>
        <strain evidence="3">CGMCC 1.10370</strain>
    </source>
</reference>
<evidence type="ECO:0008006" key="4">
    <source>
        <dbReference type="Google" id="ProtNLM"/>
    </source>
</evidence>
<proteinExistence type="predicted"/>
<dbReference type="OrthoDB" id="1362247at2"/>
<dbReference type="STRING" id="739143.SAMN05216297_102286"/>
<evidence type="ECO:0000313" key="3">
    <source>
        <dbReference type="Proteomes" id="UP000199672"/>
    </source>
</evidence>
<name>A0A1I1M0M0_9FLAO</name>
<feature type="signal peptide" evidence="1">
    <location>
        <begin position="1"/>
        <end position="18"/>
    </location>
</feature>
<keyword evidence="3" id="KW-1185">Reference proteome</keyword>
<accession>A0A1I1M0M0</accession>
<feature type="chain" id="PRO_5011658203" description="Ig-like domain-containing protein" evidence="1">
    <location>
        <begin position="19"/>
        <end position="478"/>
    </location>
</feature>
<dbReference type="EMBL" id="FOMH01000002">
    <property type="protein sequence ID" value="SFC78911.1"/>
    <property type="molecule type" value="Genomic_DNA"/>
</dbReference>
<dbReference type="Proteomes" id="UP000199672">
    <property type="component" value="Unassembled WGS sequence"/>
</dbReference>
<protein>
    <recommendedName>
        <fullName evidence="4">Ig-like domain-containing protein</fullName>
    </recommendedName>
</protein>
<dbReference type="RefSeq" id="WP_091491146.1">
    <property type="nucleotide sequence ID" value="NZ_FOMH01000002.1"/>
</dbReference>
<evidence type="ECO:0000313" key="2">
    <source>
        <dbReference type="EMBL" id="SFC78911.1"/>
    </source>
</evidence>
<keyword evidence="1" id="KW-0732">Signal</keyword>
<sequence>MKKLFLLLLFVFVSHSFGQTYDIVIAYERQPTDEKRQEYLSTYPQFSQEYLAWGLNGNSSRLVKMNSNDNSGKTYIDNALGYYFKRTSGPQLTYINFKNVLAESSFTDYFIDVSIYNAYGQTLYSVDTGDQNIEFDDLINPGKNHQLITTYAGNFYVQSFKPNVSIFLPPNRDPAGGTKTICANEQFGVFAYPQGFPMEVYNWQYSLDNKNTWRDVPAAFHVSNPDFTISDLLGSNHLDYIGKTIYFRMGYNSMVFANGLEFPLVYSTCAPVVTQVEYNLPPLCNGDNIRDITLTFDRNLKPGEELRFFQLKAVNTATNLPDSTPPILYPVFSEGDPRNGVVTTFDEKTLNVFTYTLSNFRGLNPGATYQIRYQAFENNASKGFSFSPEADNIEYKEPEPISFEINKANNPLCADQTVEITIDVHGGTGDYIFYVDDVKQTNPEPEKEQDGYYHIRGLTPTANNNIKVTDSNGCIEKN</sequence>
<gene>
    <name evidence="2" type="ORF">SAMN05216297_102286</name>
</gene>
<organism evidence="2 3">
    <name type="scientific">Flavobacterium phragmitis</name>
    <dbReference type="NCBI Taxonomy" id="739143"/>
    <lineage>
        <taxon>Bacteria</taxon>
        <taxon>Pseudomonadati</taxon>
        <taxon>Bacteroidota</taxon>
        <taxon>Flavobacteriia</taxon>
        <taxon>Flavobacteriales</taxon>
        <taxon>Flavobacteriaceae</taxon>
        <taxon>Flavobacterium</taxon>
    </lineage>
</organism>
<dbReference type="AlphaFoldDB" id="A0A1I1M0M0"/>